<dbReference type="SUPFAM" id="SSF56112">
    <property type="entry name" value="Protein kinase-like (PK-like)"/>
    <property type="match status" value="1"/>
</dbReference>
<reference evidence="8" key="1">
    <citation type="journal article" date="2019" name="Int. J. Syst. Evol. Microbiol.">
        <title>The Global Catalogue of Microorganisms (GCM) 10K type strain sequencing project: providing services to taxonomists for standard genome sequencing and annotation.</title>
        <authorList>
            <consortium name="The Broad Institute Genomics Platform"/>
            <consortium name="The Broad Institute Genome Sequencing Center for Infectious Disease"/>
            <person name="Wu L."/>
            <person name="Ma J."/>
        </authorList>
    </citation>
    <scope>NUCLEOTIDE SEQUENCE [LARGE SCALE GENOMIC DNA]</scope>
    <source>
        <strain evidence="8">JCM 17933</strain>
    </source>
</reference>
<organism evidence="7 8">
    <name type="scientific">Actinoallomurus oryzae</name>
    <dbReference type="NCBI Taxonomy" id="502180"/>
    <lineage>
        <taxon>Bacteria</taxon>
        <taxon>Bacillati</taxon>
        <taxon>Actinomycetota</taxon>
        <taxon>Actinomycetes</taxon>
        <taxon>Streptosporangiales</taxon>
        <taxon>Thermomonosporaceae</taxon>
        <taxon>Actinoallomurus</taxon>
    </lineage>
</organism>
<proteinExistence type="predicted"/>
<dbReference type="Gene3D" id="3.30.200.20">
    <property type="entry name" value="Phosphorylase Kinase, domain 1"/>
    <property type="match status" value="1"/>
</dbReference>
<feature type="domain" description="Protein kinase" evidence="6">
    <location>
        <begin position="12"/>
        <end position="270"/>
    </location>
</feature>
<dbReference type="PROSITE" id="PS00108">
    <property type="entry name" value="PROTEIN_KINASE_ST"/>
    <property type="match status" value="1"/>
</dbReference>
<protein>
    <recommendedName>
        <fullName evidence="6">Protein kinase domain-containing protein</fullName>
    </recommendedName>
</protein>
<evidence type="ECO:0000313" key="8">
    <source>
        <dbReference type="Proteomes" id="UP001500503"/>
    </source>
</evidence>
<comment type="caution">
    <text evidence="7">The sequence shown here is derived from an EMBL/GenBank/DDBJ whole genome shotgun (WGS) entry which is preliminary data.</text>
</comment>
<evidence type="ECO:0000313" key="7">
    <source>
        <dbReference type="EMBL" id="GAA4519511.1"/>
    </source>
</evidence>
<gene>
    <name evidence="7" type="ORF">GCM10023191_095160</name>
</gene>
<dbReference type="Pfam" id="PF00069">
    <property type="entry name" value="Pkinase"/>
    <property type="match status" value="1"/>
</dbReference>
<dbReference type="PANTHER" id="PTHR43289:SF34">
    <property type="entry name" value="SERINE_THREONINE-PROTEIN KINASE YBDM-RELATED"/>
    <property type="match status" value="1"/>
</dbReference>
<dbReference type="SMART" id="SM00220">
    <property type="entry name" value="S_TKc"/>
    <property type="match status" value="1"/>
</dbReference>
<evidence type="ECO:0000256" key="3">
    <source>
        <dbReference type="ARBA" id="ARBA00022777"/>
    </source>
</evidence>
<dbReference type="InterPro" id="IPR000719">
    <property type="entry name" value="Prot_kinase_dom"/>
</dbReference>
<dbReference type="InterPro" id="IPR017441">
    <property type="entry name" value="Protein_kinase_ATP_BS"/>
</dbReference>
<dbReference type="SMART" id="SM00564">
    <property type="entry name" value="PQQ"/>
    <property type="match status" value="7"/>
</dbReference>
<dbReference type="InterPro" id="IPR011009">
    <property type="entry name" value="Kinase-like_dom_sf"/>
</dbReference>
<keyword evidence="3" id="KW-0418">Kinase</keyword>
<dbReference type="Proteomes" id="UP001500503">
    <property type="component" value="Unassembled WGS sequence"/>
</dbReference>
<dbReference type="Gene3D" id="1.10.510.10">
    <property type="entry name" value="Transferase(Phosphotransferase) domain 1"/>
    <property type="match status" value="1"/>
</dbReference>
<dbReference type="InterPro" id="IPR002372">
    <property type="entry name" value="PQQ_rpt_dom"/>
</dbReference>
<keyword evidence="8" id="KW-1185">Reference proteome</keyword>
<evidence type="ECO:0000259" key="6">
    <source>
        <dbReference type="PROSITE" id="PS50011"/>
    </source>
</evidence>
<dbReference type="InterPro" id="IPR008271">
    <property type="entry name" value="Ser/Thr_kinase_AS"/>
</dbReference>
<dbReference type="SUPFAM" id="SSF50998">
    <property type="entry name" value="Quinoprotein alcohol dehydrogenase-like"/>
    <property type="match status" value="2"/>
</dbReference>
<dbReference type="InterPro" id="IPR011047">
    <property type="entry name" value="Quinoprotein_ADH-like_sf"/>
</dbReference>
<dbReference type="Gene3D" id="2.130.10.10">
    <property type="entry name" value="YVTN repeat-like/Quinoprotein amine dehydrogenase"/>
    <property type="match status" value="2"/>
</dbReference>
<keyword evidence="4 5" id="KW-0067">ATP-binding</keyword>
<name>A0ABP8R6J9_9ACTN</name>
<evidence type="ECO:0000256" key="1">
    <source>
        <dbReference type="ARBA" id="ARBA00022679"/>
    </source>
</evidence>
<sequence length="699" mass="73512">MAAGDPERIGPYRLLRRLGEGGMGRVYLGASPAGRAVAVKVVRPELAGDPMFRARFRAEVEAARKVSGAFTSPVVDADPDGSVPWLATAYVNGLSLKDAVERYGPMPEPVLRTLGAGLGEALIAIHRAGLLHRDLKPANILLAKDGPRVIDFGISRAADGTRLTSEGQVIGSPGYMSPEQIRGEDLTPAGDVFAFGAVLAFAATGRPPYGTGPVHTVIHRTLHEPPDLDGVPQSLVAMVAACLGADPGRRPLTGLLTRLLAARPVADGWLPDGIDRELEQREHTLVLDLRAVARAWTRRRLLLGGAAAAGLAAAGGGTAAALAATSRGGHAPSAPRFLWRATLPVGNDALTPQIFARAVVVLASTRRSSAYDAATGRSLWSASMHDFATDDTLIYTPSAKDGDIVAMDPYSRAWRWSLPRPPGFTAQDLAGPADGLLTLVDEHGTVIGVDARTGRRRWTHDAPATTLIRGFHGGGLIAMSGGDTDAEMRLFALDGGTGAVRWNRPYPRMSMVFLSTGDLVFGNPTGNTIEALSAATGRTVWTADIGEIGDLTVANGTVYVRGTVLHALDLATGRQKWAYWPVVPGDQERTSLVNGGQAYVLDNRNLIALDARTGRRLWSAGTPADDTAPLIAASGLICTGVAATTGAGLYGWNAATGELVWNHPVASSDIADHWILTATGPVLTAVQNTTLMAFRFGRA</sequence>
<keyword evidence="2 5" id="KW-0547">Nucleotide-binding</keyword>
<evidence type="ECO:0000256" key="5">
    <source>
        <dbReference type="PROSITE-ProRule" id="PRU10141"/>
    </source>
</evidence>
<dbReference type="InterPro" id="IPR018391">
    <property type="entry name" value="PQQ_b-propeller_rpt"/>
</dbReference>
<feature type="binding site" evidence="5">
    <location>
        <position position="40"/>
    </location>
    <ligand>
        <name>ATP</name>
        <dbReference type="ChEBI" id="CHEBI:30616"/>
    </ligand>
</feature>
<dbReference type="PROSITE" id="PS00107">
    <property type="entry name" value="PROTEIN_KINASE_ATP"/>
    <property type="match status" value="1"/>
</dbReference>
<dbReference type="Pfam" id="PF13360">
    <property type="entry name" value="PQQ_2"/>
    <property type="match status" value="2"/>
</dbReference>
<evidence type="ECO:0000256" key="4">
    <source>
        <dbReference type="ARBA" id="ARBA00022840"/>
    </source>
</evidence>
<dbReference type="PROSITE" id="PS50011">
    <property type="entry name" value="PROTEIN_KINASE_DOM"/>
    <property type="match status" value="1"/>
</dbReference>
<dbReference type="EMBL" id="BAABHF010000062">
    <property type="protein sequence ID" value="GAA4519511.1"/>
    <property type="molecule type" value="Genomic_DNA"/>
</dbReference>
<dbReference type="InterPro" id="IPR015943">
    <property type="entry name" value="WD40/YVTN_repeat-like_dom_sf"/>
</dbReference>
<dbReference type="CDD" id="cd14014">
    <property type="entry name" value="STKc_PknB_like"/>
    <property type="match status" value="1"/>
</dbReference>
<dbReference type="PANTHER" id="PTHR43289">
    <property type="entry name" value="MITOGEN-ACTIVATED PROTEIN KINASE KINASE KINASE 20-RELATED"/>
    <property type="match status" value="1"/>
</dbReference>
<keyword evidence="1" id="KW-0808">Transferase</keyword>
<evidence type="ECO:0000256" key="2">
    <source>
        <dbReference type="ARBA" id="ARBA00022741"/>
    </source>
</evidence>
<dbReference type="RefSeq" id="WP_345475259.1">
    <property type="nucleotide sequence ID" value="NZ_BAABHF010000062.1"/>
</dbReference>
<accession>A0ABP8R6J9</accession>